<comment type="caution">
    <text evidence="1">The sequence shown here is derived from an EMBL/GenBank/DDBJ whole genome shotgun (WGS) entry which is preliminary data.</text>
</comment>
<keyword evidence="2" id="KW-1185">Reference proteome</keyword>
<evidence type="ECO:0000313" key="1">
    <source>
        <dbReference type="EMBL" id="KAF5901619.1"/>
    </source>
</evidence>
<accession>A0A8J4X434</accession>
<dbReference type="AlphaFoldDB" id="A0A8J4X434"/>
<sequence length="51" mass="5703">MPGLSQRTILSVALLIQHEGELPLEKEKSCVSEILGVSQNTPWQWDAILKD</sequence>
<organism evidence="1 2">
    <name type="scientific">Clarias magur</name>
    <name type="common">Asian catfish</name>
    <name type="synonym">Macropteronotus magur</name>
    <dbReference type="NCBI Taxonomy" id="1594786"/>
    <lineage>
        <taxon>Eukaryota</taxon>
        <taxon>Metazoa</taxon>
        <taxon>Chordata</taxon>
        <taxon>Craniata</taxon>
        <taxon>Vertebrata</taxon>
        <taxon>Euteleostomi</taxon>
        <taxon>Actinopterygii</taxon>
        <taxon>Neopterygii</taxon>
        <taxon>Teleostei</taxon>
        <taxon>Ostariophysi</taxon>
        <taxon>Siluriformes</taxon>
        <taxon>Clariidae</taxon>
        <taxon>Clarias</taxon>
    </lineage>
</organism>
<evidence type="ECO:0000313" key="2">
    <source>
        <dbReference type="Proteomes" id="UP000727407"/>
    </source>
</evidence>
<name>A0A8J4X434_CLAMG</name>
<dbReference type="EMBL" id="QNUK01000108">
    <property type="protein sequence ID" value="KAF5901619.1"/>
    <property type="molecule type" value="Genomic_DNA"/>
</dbReference>
<dbReference type="Proteomes" id="UP000727407">
    <property type="component" value="Unassembled WGS sequence"/>
</dbReference>
<gene>
    <name evidence="1" type="primary">leuB</name>
    <name evidence="1" type="ORF">DAT39_008674</name>
</gene>
<protein>
    <submittedName>
        <fullName evidence="1">3-isopropylmalate dehydrogenase</fullName>
    </submittedName>
</protein>
<proteinExistence type="predicted"/>
<reference evidence="1" key="1">
    <citation type="submission" date="2020-07" db="EMBL/GenBank/DDBJ databases">
        <title>Clarias magur genome sequencing, assembly and annotation.</title>
        <authorList>
            <person name="Kushwaha B."/>
            <person name="Kumar R."/>
            <person name="Das P."/>
            <person name="Joshi C.G."/>
            <person name="Kumar D."/>
            <person name="Nagpure N.S."/>
            <person name="Pandey M."/>
            <person name="Agarwal S."/>
            <person name="Srivastava S."/>
            <person name="Singh M."/>
            <person name="Sahoo L."/>
            <person name="Jayasankar P."/>
            <person name="Meher P.K."/>
            <person name="Koringa P.G."/>
            <person name="Iquebal M.A."/>
            <person name="Das S.P."/>
            <person name="Bit A."/>
            <person name="Patnaik S."/>
            <person name="Patel N."/>
            <person name="Shah T.M."/>
            <person name="Hinsu A."/>
            <person name="Jena J.K."/>
        </authorList>
    </citation>
    <scope>NUCLEOTIDE SEQUENCE</scope>
    <source>
        <strain evidence="1">CIFAMagur01</strain>
        <tissue evidence="1">Testis</tissue>
    </source>
</reference>